<evidence type="ECO:0000313" key="2">
    <source>
        <dbReference type="EMBL" id="AEW93531.1"/>
    </source>
</evidence>
<evidence type="ECO:0000256" key="1">
    <source>
        <dbReference type="SAM" id="MobiDB-lite"/>
    </source>
</evidence>
<dbReference type="HOGENOM" id="CLU_2792083_0_0_11"/>
<dbReference type="KEGG" id="scy:SCATT_11600"/>
<organism evidence="2 3">
    <name type="scientific">Streptantibioticus cattleyicolor (strain ATCC 35852 / DSM 46488 / JCM 4925 / NBRC 14057 / NRRL 8057)</name>
    <name type="common">Streptomyces cattleya</name>
    <dbReference type="NCBI Taxonomy" id="1003195"/>
    <lineage>
        <taxon>Bacteria</taxon>
        <taxon>Bacillati</taxon>
        <taxon>Actinomycetota</taxon>
        <taxon>Actinomycetes</taxon>
        <taxon>Kitasatosporales</taxon>
        <taxon>Streptomycetaceae</taxon>
        <taxon>Streptantibioticus</taxon>
    </lineage>
</organism>
<name>G8WQ32_STREN</name>
<dbReference type="AlphaFoldDB" id="G8WQ32"/>
<dbReference type="Proteomes" id="UP000007842">
    <property type="component" value="Chromosome"/>
</dbReference>
<dbReference type="EMBL" id="CP003219">
    <property type="protein sequence ID" value="AEW93531.1"/>
    <property type="molecule type" value="Genomic_DNA"/>
</dbReference>
<feature type="compositionally biased region" description="Low complexity" evidence="1">
    <location>
        <begin position="29"/>
        <end position="45"/>
    </location>
</feature>
<sequence length="68" mass="7088">MVGTVRRGGHGCLVHVLHYRLRAGGSGIRGRPARGATATRRPAGPCLTAPHGGVNVGSTRNQGRAKHR</sequence>
<keyword evidence="3" id="KW-1185">Reference proteome</keyword>
<evidence type="ECO:0000313" key="3">
    <source>
        <dbReference type="Proteomes" id="UP000007842"/>
    </source>
</evidence>
<proteinExistence type="predicted"/>
<feature type="region of interest" description="Disordered" evidence="1">
    <location>
        <begin position="25"/>
        <end position="68"/>
    </location>
</feature>
<reference evidence="3" key="1">
    <citation type="submission" date="2011-12" db="EMBL/GenBank/DDBJ databases">
        <title>Complete genome sequence of Streptomyces cattleya strain DSM 46488.</title>
        <authorList>
            <person name="Ou H.-Y."/>
            <person name="Li P."/>
            <person name="Zhao C."/>
            <person name="O'Hagan D."/>
            <person name="Deng Z."/>
        </authorList>
    </citation>
    <scope>NUCLEOTIDE SEQUENCE [LARGE SCALE GENOMIC DNA]</scope>
    <source>
        <strain evidence="3">ATCC 35852 / DSM 46488 / JCM 4925 / NBRC 14057 / NRRL 8057</strain>
    </source>
</reference>
<protein>
    <submittedName>
        <fullName evidence="2">Uncharacterized protein</fullName>
    </submittedName>
</protein>
<gene>
    <name evidence="2" type="ordered locus">SCATT_11600</name>
</gene>
<accession>G8WQ32</accession>